<comment type="cofactor">
    <cofactor evidence="1">
        <name>Fe cation</name>
        <dbReference type="ChEBI" id="CHEBI:24875"/>
    </cofactor>
</comment>
<dbReference type="PANTHER" id="PTHR43756">
    <property type="entry name" value="CHOLINE MONOOXYGENASE, CHLOROPLASTIC"/>
    <property type="match status" value="1"/>
</dbReference>
<dbReference type="Pfam" id="PF00848">
    <property type="entry name" value="Ring_hydroxyl_A"/>
    <property type="match status" value="1"/>
</dbReference>
<proteinExistence type="predicted"/>
<dbReference type="GO" id="GO:0005506">
    <property type="term" value="F:iron ion binding"/>
    <property type="evidence" value="ECO:0007669"/>
    <property type="project" value="InterPro"/>
</dbReference>
<evidence type="ECO:0000256" key="4">
    <source>
        <dbReference type="ARBA" id="ARBA00023002"/>
    </source>
</evidence>
<dbReference type="SUPFAM" id="SSF50022">
    <property type="entry name" value="ISP domain"/>
    <property type="match status" value="1"/>
</dbReference>
<evidence type="ECO:0000256" key="1">
    <source>
        <dbReference type="ARBA" id="ARBA00001962"/>
    </source>
</evidence>
<dbReference type="GO" id="GO:0051537">
    <property type="term" value="F:2 iron, 2 sulfur cluster binding"/>
    <property type="evidence" value="ECO:0007669"/>
    <property type="project" value="UniProtKB-KW"/>
</dbReference>
<dbReference type="PANTHER" id="PTHR43756:SF5">
    <property type="entry name" value="CHOLINE MONOOXYGENASE, CHLOROPLASTIC"/>
    <property type="match status" value="1"/>
</dbReference>
<feature type="domain" description="Rieske" evidence="7">
    <location>
        <begin position="42"/>
        <end position="153"/>
    </location>
</feature>
<evidence type="ECO:0000256" key="5">
    <source>
        <dbReference type="ARBA" id="ARBA00023004"/>
    </source>
</evidence>
<dbReference type="SUPFAM" id="SSF55961">
    <property type="entry name" value="Bet v1-like"/>
    <property type="match status" value="1"/>
</dbReference>
<dbReference type="CDD" id="cd03469">
    <property type="entry name" value="Rieske_RO_Alpha_N"/>
    <property type="match status" value="1"/>
</dbReference>
<dbReference type="InterPro" id="IPR036922">
    <property type="entry name" value="Rieske_2Fe-2S_sf"/>
</dbReference>
<dbReference type="InterPro" id="IPR017941">
    <property type="entry name" value="Rieske_2Fe-2S"/>
</dbReference>
<organism evidence="8">
    <name type="scientific">marine metagenome</name>
    <dbReference type="NCBI Taxonomy" id="408172"/>
    <lineage>
        <taxon>unclassified sequences</taxon>
        <taxon>metagenomes</taxon>
        <taxon>ecological metagenomes</taxon>
    </lineage>
</organism>
<sequence length="366" mass="43030">MSIKDKYNIDPDISKAETLPSSFYKDPSVFEEIKSKIFLKSWQWIGDSDLVPEKDSVCPLFLLQDYLSEPIVITRSDDDEINCMTNVCTHRGNIMVLEPGKMKKLICMYHGRRFDNKGKYEYMPEFQDAKNYPRACDSLHNFPLRKWGKLLFVGLNPTFDFQQVIDKMSERIGFLPIDKFEFDDSLSKDFNIKSHWALYCDNYLEGFHIPFVHKDLNEILDYNNYTTEVYKYCNLQIGYSEDDSEVFDLPKGHVDYGKNVAAYYYWVFPNMMFNFYPWGVSINLVQPISESFTKVSFRSYVYDQSKLNRGAGNELQKVEEEDEFVVENVHIGLKSSFYKAGRFSPTREQGVHHFHNLISDFMNSEY</sequence>
<keyword evidence="3" id="KW-0479">Metal-binding</keyword>
<accession>A0A381R1N8</accession>
<keyword evidence="2" id="KW-0001">2Fe-2S</keyword>
<evidence type="ECO:0000256" key="6">
    <source>
        <dbReference type="ARBA" id="ARBA00023014"/>
    </source>
</evidence>
<evidence type="ECO:0000259" key="7">
    <source>
        <dbReference type="PROSITE" id="PS51296"/>
    </source>
</evidence>
<gene>
    <name evidence="8" type="ORF">METZ01_LOCUS36621</name>
</gene>
<protein>
    <recommendedName>
        <fullName evidence="7">Rieske domain-containing protein</fullName>
    </recommendedName>
</protein>
<reference evidence="8" key="1">
    <citation type="submission" date="2018-05" db="EMBL/GenBank/DDBJ databases">
        <authorList>
            <person name="Lanie J.A."/>
            <person name="Ng W.-L."/>
            <person name="Kazmierczak K.M."/>
            <person name="Andrzejewski T.M."/>
            <person name="Davidsen T.M."/>
            <person name="Wayne K.J."/>
            <person name="Tettelin H."/>
            <person name="Glass J.I."/>
            <person name="Rusch D."/>
            <person name="Podicherti R."/>
            <person name="Tsui H.-C.T."/>
            <person name="Winkler M.E."/>
        </authorList>
    </citation>
    <scope>NUCLEOTIDE SEQUENCE</scope>
</reference>
<dbReference type="AlphaFoldDB" id="A0A381R1N8"/>
<dbReference type="Gene3D" id="2.102.10.10">
    <property type="entry name" value="Rieske [2Fe-2S] iron-sulphur domain"/>
    <property type="match status" value="1"/>
</dbReference>
<dbReference type="Gene3D" id="3.90.380.10">
    <property type="entry name" value="Naphthalene 1,2-dioxygenase Alpha Subunit, Chain A, domain 1"/>
    <property type="match status" value="2"/>
</dbReference>
<dbReference type="InterPro" id="IPR001663">
    <property type="entry name" value="Rng_hydr_dOase-A"/>
</dbReference>
<name>A0A381R1N8_9ZZZZ</name>
<dbReference type="PROSITE" id="PS51296">
    <property type="entry name" value="RIESKE"/>
    <property type="match status" value="1"/>
</dbReference>
<keyword evidence="4" id="KW-0560">Oxidoreductase</keyword>
<dbReference type="InterPro" id="IPR015879">
    <property type="entry name" value="Ring_hydroxy_dOase_asu_C_dom"/>
</dbReference>
<dbReference type="Pfam" id="PF00355">
    <property type="entry name" value="Rieske"/>
    <property type="match status" value="1"/>
</dbReference>
<keyword evidence="6" id="KW-0411">Iron-sulfur</keyword>
<keyword evidence="5" id="KW-0408">Iron</keyword>
<evidence type="ECO:0000313" key="8">
    <source>
        <dbReference type="EMBL" id="SUZ83767.1"/>
    </source>
</evidence>
<dbReference type="EMBL" id="UINC01001566">
    <property type="protein sequence ID" value="SUZ83767.1"/>
    <property type="molecule type" value="Genomic_DNA"/>
</dbReference>
<dbReference type="GO" id="GO:0016491">
    <property type="term" value="F:oxidoreductase activity"/>
    <property type="evidence" value="ECO:0007669"/>
    <property type="project" value="UniProtKB-KW"/>
</dbReference>
<evidence type="ECO:0000256" key="2">
    <source>
        <dbReference type="ARBA" id="ARBA00022714"/>
    </source>
</evidence>
<evidence type="ECO:0000256" key="3">
    <source>
        <dbReference type="ARBA" id="ARBA00022723"/>
    </source>
</evidence>